<dbReference type="AlphaFoldDB" id="A0A7Y0A525"/>
<sequence length="271" mass="30904">MKILTAYCIIGIFFSFNCSLYGQFNTITPTSPQKAENPQVANKTEETKNLKKQTGKKFWKNLLNGTRKVDLKKELDSLKTMIKENSISNSKKWDMQKLKDSLILELQGQFINKAPHDFRKRSAEDEYPKITMPLDRSISVTSPYGTRVHPISGTFRMHNGIDLKAYYENVYAVMDGIVTETGWDPMGGGHFIKVKHYNRFETAYLHLSEIYYKAGEFVKAGFVIAKSGNSGNSTGAHLHFAVRENGKYINPVRFLNELLEANEWLAASYHN</sequence>
<dbReference type="SUPFAM" id="SSF51261">
    <property type="entry name" value="Duplicated hybrid motif"/>
    <property type="match status" value="1"/>
</dbReference>
<evidence type="ECO:0000256" key="1">
    <source>
        <dbReference type="SAM" id="MobiDB-lite"/>
    </source>
</evidence>
<name>A0A7Y0A525_9FLAO</name>
<feature type="compositionally biased region" description="Polar residues" evidence="1">
    <location>
        <begin position="31"/>
        <end position="42"/>
    </location>
</feature>
<comment type="caution">
    <text evidence="3">The sequence shown here is derived from an EMBL/GenBank/DDBJ whole genome shotgun (WGS) entry which is preliminary data.</text>
</comment>
<dbReference type="Pfam" id="PF01551">
    <property type="entry name" value="Peptidase_M23"/>
    <property type="match status" value="1"/>
</dbReference>
<evidence type="ECO:0000313" key="4">
    <source>
        <dbReference type="Proteomes" id="UP000552615"/>
    </source>
</evidence>
<evidence type="ECO:0000313" key="3">
    <source>
        <dbReference type="EMBL" id="NML56809.1"/>
    </source>
</evidence>
<dbReference type="PANTHER" id="PTHR21666:SF270">
    <property type="entry name" value="MUREIN HYDROLASE ACTIVATOR ENVC"/>
    <property type="match status" value="1"/>
</dbReference>
<keyword evidence="4" id="KW-1185">Reference proteome</keyword>
<dbReference type="Gene3D" id="2.70.70.10">
    <property type="entry name" value="Glucose Permease (Domain IIA)"/>
    <property type="match status" value="1"/>
</dbReference>
<dbReference type="InterPro" id="IPR050570">
    <property type="entry name" value="Cell_wall_metabolism_enzyme"/>
</dbReference>
<proteinExistence type="predicted"/>
<organism evidence="3 4">
    <name type="scientific">Chryseobacterium cheonjiense</name>
    <dbReference type="NCBI Taxonomy" id="2728845"/>
    <lineage>
        <taxon>Bacteria</taxon>
        <taxon>Pseudomonadati</taxon>
        <taxon>Bacteroidota</taxon>
        <taxon>Flavobacteriia</taxon>
        <taxon>Flavobacteriales</taxon>
        <taxon>Weeksellaceae</taxon>
        <taxon>Chryseobacterium group</taxon>
        <taxon>Chryseobacterium</taxon>
    </lineage>
</organism>
<feature type="domain" description="M23ase beta-sheet core" evidence="2">
    <location>
        <begin position="156"/>
        <end position="251"/>
    </location>
</feature>
<protein>
    <submittedName>
        <fullName evidence="3">M23 family metallopeptidase</fullName>
    </submittedName>
</protein>
<reference evidence="3 4" key="1">
    <citation type="submission" date="2020-04" db="EMBL/GenBank/DDBJ databases">
        <title>Chryseobacterium sp. RJ-7-14 sp. nov., isolated from Jeju soil.</title>
        <authorList>
            <person name="Dahal R.H."/>
            <person name="Chaudhary D.K."/>
        </authorList>
    </citation>
    <scope>NUCLEOTIDE SEQUENCE [LARGE SCALE GENOMIC DNA]</scope>
    <source>
        <strain evidence="3 4">RJ-7-14</strain>
    </source>
</reference>
<dbReference type="InterPro" id="IPR016047">
    <property type="entry name" value="M23ase_b-sheet_dom"/>
</dbReference>
<gene>
    <name evidence="3" type="ORF">HHL20_05580</name>
</gene>
<dbReference type="CDD" id="cd12797">
    <property type="entry name" value="M23_peptidase"/>
    <property type="match status" value="1"/>
</dbReference>
<dbReference type="GO" id="GO:0004222">
    <property type="term" value="F:metalloendopeptidase activity"/>
    <property type="evidence" value="ECO:0007669"/>
    <property type="project" value="TreeGrafter"/>
</dbReference>
<evidence type="ECO:0000259" key="2">
    <source>
        <dbReference type="Pfam" id="PF01551"/>
    </source>
</evidence>
<dbReference type="InterPro" id="IPR011055">
    <property type="entry name" value="Dup_hybrid_motif"/>
</dbReference>
<dbReference type="RefSeq" id="WP_169230181.1">
    <property type="nucleotide sequence ID" value="NZ_JABBGF010000001.1"/>
</dbReference>
<dbReference type="PANTHER" id="PTHR21666">
    <property type="entry name" value="PEPTIDASE-RELATED"/>
    <property type="match status" value="1"/>
</dbReference>
<feature type="region of interest" description="Disordered" evidence="1">
    <location>
        <begin position="31"/>
        <end position="51"/>
    </location>
</feature>
<dbReference type="EMBL" id="JABBGF010000001">
    <property type="protein sequence ID" value="NML56809.1"/>
    <property type="molecule type" value="Genomic_DNA"/>
</dbReference>
<accession>A0A7Y0A525</accession>
<dbReference type="Proteomes" id="UP000552615">
    <property type="component" value="Unassembled WGS sequence"/>
</dbReference>